<protein>
    <submittedName>
        <fullName evidence="4">Uncharacterized protein</fullName>
    </submittedName>
</protein>
<keyword evidence="1" id="KW-0175">Coiled coil</keyword>
<feature type="region of interest" description="Disordered" evidence="2">
    <location>
        <begin position="21"/>
        <end position="123"/>
    </location>
</feature>
<feature type="compositionally biased region" description="Basic residues" evidence="2">
    <location>
        <begin position="49"/>
        <end position="61"/>
    </location>
</feature>
<feature type="coiled-coil region" evidence="1">
    <location>
        <begin position="154"/>
        <end position="181"/>
    </location>
</feature>
<dbReference type="AlphaFoldDB" id="A0A815CHJ0"/>
<accession>A0A815CHJ0</accession>
<organism evidence="4 5">
    <name type="scientific">Rotaria sordida</name>
    <dbReference type="NCBI Taxonomy" id="392033"/>
    <lineage>
        <taxon>Eukaryota</taxon>
        <taxon>Metazoa</taxon>
        <taxon>Spiralia</taxon>
        <taxon>Gnathifera</taxon>
        <taxon>Rotifera</taxon>
        <taxon>Eurotatoria</taxon>
        <taxon>Bdelloidea</taxon>
        <taxon>Philodinida</taxon>
        <taxon>Philodinidae</taxon>
        <taxon>Rotaria</taxon>
    </lineage>
</organism>
<evidence type="ECO:0000313" key="5">
    <source>
        <dbReference type="Proteomes" id="UP000663889"/>
    </source>
</evidence>
<feature type="compositionally biased region" description="Low complexity" evidence="2">
    <location>
        <begin position="88"/>
        <end position="118"/>
    </location>
</feature>
<proteinExistence type="predicted"/>
<dbReference type="Proteomes" id="UP000663889">
    <property type="component" value="Unassembled WGS sequence"/>
</dbReference>
<dbReference type="Proteomes" id="UP000663882">
    <property type="component" value="Unassembled WGS sequence"/>
</dbReference>
<dbReference type="OrthoDB" id="10030095at2759"/>
<sequence length="312" mass="35947">MKNPYFNMVSTTAPKFGVRFPTRKERTVKRVTKCETREIQKRLEPPKPARVRPPPKPKAPKKQPPPATLCKPPKPPRISATRSHERQPSSTSQTTTKTTTTTATTTPSSKSTKQATSSLATGRTLQAPDLEKLARLSCSREFSLFHKFIKPELARSYENQLAFLQTKLQHLKNEFVNKQAEHLNFEQIRDYYNQAVQENVRRHIKPDEYLTLVDKLKQDSKQAIDKWLRKKDYKPQRQITEFLQRRQARIRDRIKETLEEAKKQQQSTKEGETEIDTTESAISVTPSITATTITTITTATTIEEDDEIMIID</sequence>
<evidence type="ECO:0000313" key="4">
    <source>
        <dbReference type="EMBL" id="CAF1280419.1"/>
    </source>
</evidence>
<gene>
    <name evidence="3" type="ORF">RFH988_LOCUS20553</name>
    <name evidence="4" type="ORF">SEV965_LOCUS25224</name>
</gene>
<dbReference type="EMBL" id="CAJNOU010002011">
    <property type="protein sequence ID" value="CAF1280419.1"/>
    <property type="molecule type" value="Genomic_DNA"/>
</dbReference>
<feature type="compositionally biased region" description="Basic and acidic residues" evidence="2">
    <location>
        <begin position="32"/>
        <end position="47"/>
    </location>
</feature>
<evidence type="ECO:0000256" key="2">
    <source>
        <dbReference type="SAM" id="MobiDB-lite"/>
    </source>
</evidence>
<evidence type="ECO:0000256" key="1">
    <source>
        <dbReference type="SAM" id="Coils"/>
    </source>
</evidence>
<evidence type="ECO:0000313" key="3">
    <source>
        <dbReference type="EMBL" id="CAF1124896.1"/>
    </source>
</evidence>
<reference evidence="4" key="1">
    <citation type="submission" date="2021-02" db="EMBL/GenBank/DDBJ databases">
        <authorList>
            <person name="Nowell W R."/>
        </authorList>
    </citation>
    <scope>NUCLEOTIDE SEQUENCE</scope>
</reference>
<comment type="caution">
    <text evidence="4">The sequence shown here is derived from an EMBL/GenBank/DDBJ whole genome shotgun (WGS) entry which is preliminary data.</text>
</comment>
<feature type="compositionally biased region" description="Pro residues" evidence="2">
    <location>
        <begin position="62"/>
        <end position="76"/>
    </location>
</feature>
<dbReference type="EMBL" id="CAJNOO010001266">
    <property type="protein sequence ID" value="CAF1124896.1"/>
    <property type="molecule type" value="Genomic_DNA"/>
</dbReference>
<feature type="region of interest" description="Disordered" evidence="2">
    <location>
        <begin position="259"/>
        <end position="283"/>
    </location>
</feature>
<name>A0A815CHJ0_9BILA</name>